<keyword evidence="3" id="KW-1185">Reference proteome</keyword>
<reference evidence="3" key="1">
    <citation type="journal article" date="2019" name="Int. J. Syst. Evol. Microbiol.">
        <title>The Global Catalogue of Microorganisms (GCM) 10K type strain sequencing project: providing services to taxonomists for standard genome sequencing and annotation.</title>
        <authorList>
            <consortium name="The Broad Institute Genomics Platform"/>
            <consortium name="The Broad Institute Genome Sequencing Center for Infectious Disease"/>
            <person name="Wu L."/>
            <person name="Ma J."/>
        </authorList>
    </citation>
    <scope>NUCLEOTIDE SEQUENCE [LARGE SCALE GENOMIC DNA]</scope>
    <source>
        <strain evidence="3">KCTC 5701</strain>
    </source>
</reference>
<organism evidence="2 3">
    <name type="scientific">Streptomyces nogalater</name>
    <dbReference type="NCBI Taxonomy" id="38314"/>
    <lineage>
        <taxon>Bacteria</taxon>
        <taxon>Bacillati</taxon>
        <taxon>Actinomycetota</taxon>
        <taxon>Actinomycetes</taxon>
        <taxon>Kitasatosporales</taxon>
        <taxon>Streptomycetaceae</taxon>
        <taxon>Streptomyces</taxon>
    </lineage>
</organism>
<dbReference type="Proteomes" id="UP001596065">
    <property type="component" value="Unassembled WGS sequence"/>
</dbReference>
<feature type="compositionally biased region" description="Low complexity" evidence="1">
    <location>
        <begin position="39"/>
        <end position="55"/>
    </location>
</feature>
<dbReference type="RefSeq" id="WP_344347262.1">
    <property type="nucleotide sequence ID" value="NZ_BAAASM010000009.1"/>
</dbReference>
<evidence type="ECO:0000313" key="2">
    <source>
        <dbReference type="EMBL" id="MFC5654493.1"/>
    </source>
</evidence>
<protein>
    <submittedName>
        <fullName evidence="2">Uncharacterized protein</fullName>
    </submittedName>
</protein>
<evidence type="ECO:0000313" key="3">
    <source>
        <dbReference type="Proteomes" id="UP001596065"/>
    </source>
</evidence>
<dbReference type="EMBL" id="JBHSOE010000003">
    <property type="protein sequence ID" value="MFC5654493.1"/>
    <property type="molecule type" value="Genomic_DNA"/>
</dbReference>
<sequence>MSNGTDPRGRRAPRPSRLMAEPATLRACAADLRPNDPTAPNGRQAAAGAARNQLAMTRAAARR</sequence>
<feature type="region of interest" description="Disordered" evidence="1">
    <location>
        <begin position="1"/>
        <end position="63"/>
    </location>
</feature>
<proteinExistence type="predicted"/>
<comment type="caution">
    <text evidence="2">The sequence shown here is derived from an EMBL/GenBank/DDBJ whole genome shotgun (WGS) entry which is preliminary data.</text>
</comment>
<gene>
    <name evidence="2" type="ORF">ACFP3J_03165</name>
</gene>
<name>A0ABW0W8F8_STRNO</name>
<evidence type="ECO:0000256" key="1">
    <source>
        <dbReference type="SAM" id="MobiDB-lite"/>
    </source>
</evidence>
<accession>A0ABW0W8F8</accession>